<protein>
    <recommendedName>
        <fullName evidence="2">Universal stress protein</fullName>
    </recommendedName>
</protein>
<proteinExistence type="inferred from homology"/>
<dbReference type="EMBL" id="CP014845">
    <property type="protein sequence ID" value="AMR81508.1"/>
    <property type="molecule type" value="Genomic_DNA"/>
</dbReference>
<comment type="similarity">
    <text evidence="1 2">Belongs to the universal stress protein A family.</text>
</comment>
<accession>A0A142JTU6</accession>
<dbReference type="InterPro" id="IPR006016">
    <property type="entry name" value="UspA"/>
</dbReference>
<keyword evidence="2" id="KW-0963">Cytoplasm</keyword>
<name>A0A142JTU6_9BURK</name>
<dbReference type="RefSeq" id="WP_062803307.1">
    <property type="nucleotide sequence ID" value="NZ_CP014845.1"/>
</dbReference>
<dbReference type="KEGG" id="cnan:A2G96_27390"/>
<dbReference type="AlphaFoldDB" id="A0A142JTU6"/>
<dbReference type="CDD" id="cd00293">
    <property type="entry name" value="USP-like"/>
    <property type="match status" value="1"/>
</dbReference>
<reference evidence="4 5" key="1">
    <citation type="submission" date="2016-03" db="EMBL/GenBank/DDBJ databases">
        <title>Complete genome sequence of a novel chlorpyrifos degrading bacterium, Cupriavidus nantongensis sp. X1.</title>
        <authorList>
            <person name="Fang L."/>
        </authorList>
    </citation>
    <scope>NUCLEOTIDE SEQUENCE [LARGE SCALE GENOMIC DNA]</scope>
    <source>
        <strain evidence="4 5">X1</strain>
    </source>
</reference>
<gene>
    <name evidence="4" type="ORF">A2G96_27390</name>
</gene>
<dbReference type="PIRSF" id="PIRSF006276">
    <property type="entry name" value="UspA"/>
    <property type="match status" value="1"/>
</dbReference>
<dbReference type="STRING" id="1796606.A2G96_27390"/>
<sequence>MYQRILLAVDGSRSSDLALSQAIIIARATGAEVKALFVADDTDVFFEASYFNPKELVDNLIAHGRKALDAASVRLSEAGVPHLMQLDEKPVAPGQISSTIVAEADAWNADLIVLGTHGRRGVRRLLMGSVSEGVLAKTNKPVLLVRSEIEG</sequence>
<dbReference type="GO" id="GO:0005737">
    <property type="term" value="C:cytoplasm"/>
    <property type="evidence" value="ECO:0007669"/>
    <property type="project" value="UniProtKB-SubCell"/>
</dbReference>
<comment type="subcellular location">
    <subcellularLocation>
        <location evidence="2">Cytoplasm</location>
    </subcellularLocation>
</comment>
<evidence type="ECO:0000259" key="3">
    <source>
        <dbReference type="Pfam" id="PF00582"/>
    </source>
</evidence>
<evidence type="ECO:0000256" key="1">
    <source>
        <dbReference type="ARBA" id="ARBA00008791"/>
    </source>
</evidence>
<dbReference type="OrthoDB" id="8547832at2"/>
<organism evidence="4 5">
    <name type="scientific">Cupriavidus nantongensis</name>
    <dbReference type="NCBI Taxonomy" id="1796606"/>
    <lineage>
        <taxon>Bacteria</taxon>
        <taxon>Pseudomonadati</taxon>
        <taxon>Pseudomonadota</taxon>
        <taxon>Betaproteobacteria</taxon>
        <taxon>Burkholderiales</taxon>
        <taxon>Burkholderiaceae</taxon>
        <taxon>Cupriavidus</taxon>
    </lineage>
</organism>
<feature type="domain" description="UspA" evidence="3">
    <location>
        <begin position="1"/>
        <end position="146"/>
    </location>
</feature>
<dbReference type="Proteomes" id="UP000075238">
    <property type="component" value="Chromosome 2"/>
</dbReference>
<dbReference type="PANTHER" id="PTHR46268:SF15">
    <property type="entry name" value="UNIVERSAL STRESS PROTEIN HP_0031"/>
    <property type="match status" value="1"/>
</dbReference>
<dbReference type="PANTHER" id="PTHR46268">
    <property type="entry name" value="STRESS RESPONSE PROTEIN NHAX"/>
    <property type="match status" value="1"/>
</dbReference>
<evidence type="ECO:0000313" key="4">
    <source>
        <dbReference type="EMBL" id="AMR81508.1"/>
    </source>
</evidence>
<evidence type="ECO:0000256" key="2">
    <source>
        <dbReference type="PIRNR" id="PIRNR006276"/>
    </source>
</evidence>
<dbReference type="SUPFAM" id="SSF52402">
    <property type="entry name" value="Adenine nucleotide alpha hydrolases-like"/>
    <property type="match status" value="1"/>
</dbReference>
<dbReference type="InterPro" id="IPR006015">
    <property type="entry name" value="Universal_stress_UspA"/>
</dbReference>
<keyword evidence="5" id="KW-1185">Reference proteome</keyword>
<dbReference type="Pfam" id="PF00582">
    <property type="entry name" value="Usp"/>
    <property type="match status" value="1"/>
</dbReference>
<evidence type="ECO:0000313" key="5">
    <source>
        <dbReference type="Proteomes" id="UP000075238"/>
    </source>
</evidence>
<dbReference type="PRINTS" id="PR01438">
    <property type="entry name" value="UNVRSLSTRESS"/>
</dbReference>
<dbReference type="InterPro" id="IPR014729">
    <property type="entry name" value="Rossmann-like_a/b/a_fold"/>
</dbReference>
<dbReference type="Gene3D" id="3.40.50.620">
    <property type="entry name" value="HUPs"/>
    <property type="match status" value="1"/>
</dbReference>